<gene>
    <name evidence="1" type="ORF">LSAT_V11C100016840</name>
</gene>
<dbReference type="Proteomes" id="UP000235145">
    <property type="component" value="Unassembled WGS sequence"/>
</dbReference>
<protein>
    <submittedName>
        <fullName evidence="1">Uncharacterized protein</fullName>
    </submittedName>
</protein>
<organism evidence="1 2">
    <name type="scientific">Lactuca sativa</name>
    <name type="common">Garden lettuce</name>
    <dbReference type="NCBI Taxonomy" id="4236"/>
    <lineage>
        <taxon>Eukaryota</taxon>
        <taxon>Viridiplantae</taxon>
        <taxon>Streptophyta</taxon>
        <taxon>Embryophyta</taxon>
        <taxon>Tracheophyta</taxon>
        <taxon>Spermatophyta</taxon>
        <taxon>Magnoliopsida</taxon>
        <taxon>eudicotyledons</taxon>
        <taxon>Gunneridae</taxon>
        <taxon>Pentapetalae</taxon>
        <taxon>asterids</taxon>
        <taxon>campanulids</taxon>
        <taxon>Asterales</taxon>
        <taxon>Asteraceae</taxon>
        <taxon>Cichorioideae</taxon>
        <taxon>Cichorieae</taxon>
        <taxon>Lactucinae</taxon>
        <taxon>Lactuca</taxon>
    </lineage>
</organism>
<name>A0A9R1WQ48_LACSA</name>
<reference evidence="1 2" key="1">
    <citation type="journal article" date="2017" name="Nat. Commun.">
        <title>Genome assembly with in vitro proximity ligation data and whole-genome triplication in lettuce.</title>
        <authorList>
            <person name="Reyes-Chin-Wo S."/>
            <person name="Wang Z."/>
            <person name="Yang X."/>
            <person name="Kozik A."/>
            <person name="Arikit S."/>
            <person name="Song C."/>
            <person name="Xia L."/>
            <person name="Froenicke L."/>
            <person name="Lavelle D.O."/>
            <person name="Truco M.J."/>
            <person name="Xia R."/>
            <person name="Zhu S."/>
            <person name="Xu C."/>
            <person name="Xu H."/>
            <person name="Xu X."/>
            <person name="Cox K."/>
            <person name="Korf I."/>
            <person name="Meyers B.C."/>
            <person name="Michelmore R.W."/>
        </authorList>
    </citation>
    <scope>NUCLEOTIDE SEQUENCE [LARGE SCALE GENOMIC DNA]</scope>
    <source>
        <strain evidence="2">cv. Salinas</strain>
        <tissue evidence="1">Seedlings</tissue>
    </source>
</reference>
<sequence length="108" mass="12654">MITSSIISNFGLGLSWMMETILCWNSRNTLLLAAPSTTTYSNLVSRSSKYNYILKNLGLRMGMNSYTINSFCFVFSHLWAFELEMQEAHYYKRLYRTRQLEPVNNTQE</sequence>
<dbReference type="EMBL" id="NBSK02000001">
    <property type="protein sequence ID" value="KAJ0226737.1"/>
    <property type="molecule type" value="Genomic_DNA"/>
</dbReference>
<proteinExistence type="predicted"/>
<comment type="caution">
    <text evidence="1">The sequence shown here is derived from an EMBL/GenBank/DDBJ whole genome shotgun (WGS) entry which is preliminary data.</text>
</comment>
<keyword evidence="2" id="KW-1185">Reference proteome</keyword>
<dbReference type="AlphaFoldDB" id="A0A9R1WQ48"/>
<evidence type="ECO:0000313" key="1">
    <source>
        <dbReference type="EMBL" id="KAJ0226737.1"/>
    </source>
</evidence>
<accession>A0A9R1WQ48</accession>
<evidence type="ECO:0000313" key="2">
    <source>
        <dbReference type="Proteomes" id="UP000235145"/>
    </source>
</evidence>